<dbReference type="PANTHER" id="PTHR31563">
    <property type="entry name" value="ION CHANNEL POLLUX-RELATED"/>
    <property type="match status" value="1"/>
</dbReference>
<keyword evidence="4" id="KW-1185">Reference proteome</keyword>
<name>A0AAW1SI97_9CHLO</name>
<dbReference type="AlphaFoldDB" id="A0AAW1SI97"/>
<comment type="caution">
    <text evidence="3">The sequence shown here is derived from an EMBL/GenBank/DDBJ whole genome shotgun (WGS) entry which is preliminary data.</text>
</comment>
<sequence length="867" mass="95511">MQLAAQSRGVFEVPGEDNPEPELHSYDEWSAWSDSTRISEQEDWVDAFNLPAPQAAPPVDRWQRIQRWRWNELREKLAYRYFCWRQDTWSDLQLVLVVNLTVITLFGWIKSSVVDVLDTTLVHTGPKPFWLSIYEVMKVVFGQDLADESAGVAQQVFSVSVAIGGLAAFALVLALIEQVVLQVLDDNVKRGSRVFESNHVLILGWCDSQRDLEVVQKVVSQLCHAYEAEDGRVIVVMTQRAKLELEALFRRILPAPQRFGSQLVFRQGSPLVPADLRKVAAASAAATVIVSDSSRSPVEADAEAIRAAVLLDEIMQAVPEQSTARIVVEVKTVNALSVLQYSCSARTMALHTGELNARRLSRMVKHPVVAAVTYIVWNFSMRPQVYLQRLRGFAGRRYSELQAYLPNATVYGLVQPAQRRCTVLPPADTVLTDDDEVVLTRAVTLPASEAQPLAVPVPIDLGNWDPATFRSTCFLDAAISPSSSLGAVVGAATSTEDPDVTPEDRALQAAAFGSFNGSEWGARPGGRPALAARVGAEGGQAAYMFVAPLQELSMDDACGPEAVLICGFPGEAFMGDLLRELDHGPAALPAGSSLTLFHANAPEGMLERVRARSMLRRLELRHVSGNPLEADEMTSRLDVTQYTTAIVLCDQSWVDPDLDDTNGIQGLDERRDVLRLESLILLVQLHLRKALQDAGYPDINIIAEKVAAEGQTRFEDRYRLPIGISVNMTSYSGKLLTAALYNPRLIMVYAQMGDACELSVQAAAALCSEDEELSYWQLMARAASVGRVLYGYYQVPDRSHKPIDFIINPEGMEVRSRKRRWNDGRTQLILLEPKQSTLPRPAGPSTDAVRGLERAAMVPWGPAKTPA</sequence>
<evidence type="ECO:0000256" key="1">
    <source>
        <dbReference type="SAM" id="MobiDB-lite"/>
    </source>
</evidence>
<gene>
    <name evidence="3" type="ORF">WJX81_007900</name>
</gene>
<dbReference type="GO" id="GO:0006813">
    <property type="term" value="P:potassium ion transport"/>
    <property type="evidence" value="ECO:0007669"/>
    <property type="project" value="InterPro"/>
</dbReference>
<dbReference type="Proteomes" id="UP001445335">
    <property type="component" value="Unassembled WGS sequence"/>
</dbReference>
<evidence type="ECO:0000313" key="3">
    <source>
        <dbReference type="EMBL" id="KAK9845991.1"/>
    </source>
</evidence>
<dbReference type="Pfam" id="PF22614">
    <property type="entry name" value="Slo-like_RCK"/>
    <property type="match status" value="1"/>
</dbReference>
<organism evidence="3 4">
    <name type="scientific">Elliptochloris bilobata</name>
    <dbReference type="NCBI Taxonomy" id="381761"/>
    <lineage>
        <taxon>Eukaryota</taxon>
        <taxon>Viridiplantae</taxon>
        <taxon>Chlorophyta</taxon>
        <taxon>core chlorophytes</taxon>
        <taxon>Trebouxiophyceae</taxon>
        <taxon>Trebouxiophyceae incertae sedis</taxon>
        <taxon>Elliptochloris clade</taxon>
        <taxon>Elliptochloris</taxon>
    </lineage>
</organism>
<protein>
    <recommendedName>
        <fullName evidence="2">RCK N-terminal domain-containing protein</fullName>
    </recommendedName>
</protein>
<feature type="domain" description="RCK N-terminal" evidence="2">
    <location>
        <begin position="197"/>
        <end position="316"/>
    </location>
</feature>
<accession>A0AAW1SI97</accession>
<dbReference type="PANTHER" id="PTHR31563:SF10">
    <property type="entry name" value="ION CHANNEL POLLUX-RELATED"/>
    <property type="match status" value="1"/>
</dbReference>
<reference evidence="3 4" key="1">
    <citation type="journal article" date="2024" name="Nat. Commun.">
        <title>Phylogenomics reveals the evolutionary origins of lichenization in chlorophyte algae.</title>
        <authorList>
            <person name="Puginier C."/>
            <person name="Libourel C."/>
            <person name="Otte J."/>
            <person name="Skaloud P."/>
            <person name="Haon M."/>
            <person name="Grisel S."/>
            <person name="Petersen M."/>
            <person name="Berrin J.G."/>
            <person name="Delaux P.M."/>
            <person name="Dal Grande F."/>
            <person name="Keller J."/>
        </authorList>
    </citation>
    <scope>NUCLEOTIDE SEQUENCE [LARGE SCALE GENOMIC DNA]</scope>
    <source>
        <strain evidence="3 4">SAG 245.80</strain>
    </source>
</reference>
<dbReference type="InterPro" id="IPR003148">
    <property type="entry name" value="RCK_N"/>
</dbReference>
<feature type="region of interest" description="Disordered" evidence="1">
    <location>
        <begin position="1"/>
        <end position="23"/>
    </location>
</feature>
<evidence type="ECO:0000313" key="4">
    <source>
        <dbReference type="Proteomes" id="UP001445335"/>
    </source>
</evidence>
<dbReference type="Gene3D" id="3.40.50.720">
    <property type="entry name" value="NAD(P)-binding Rossmann-like Domain"/>
    <property type="match status" value="1"/>
</dbReference>
<dbReference type="InterPro" id="IPR044849">
    <property type="entry name" value="CASTOR/POLLUX/SYM8-like"/>
</dbReference>
<evidence type="ECO:0000259" key="2">
    <source>
        <dbReference type="Pfam" id="PF22614"/>
    </source>
</evidence>
<proteinExistence type="predicted"/>
<dbReference type="EMBL" id="JALJOU010000002">
    <property type="protein sequence ID" value="KAK9845991.1"/>
    <property type="molecule type" value="Genomic_DNA"/>
</dbReference>